<evidence type="ECO:0000256" key="10">
    <source>
        <dbReference type="ARBA" id="ARBA00023295"/>
    </source>
</evidence>
<evidence type="ECO:0000256" key="6">
    <source>
        <dbReference type="ARBA" id="ARBA00022968"/>
    </source>
</evidence>
<dbReference type="GO" id="GO:0004338">
    <property type="term" value="F:glucan exo-1,3-beta-glucosidase activity"/>
    <property type="evidence" value="ECO:0007669"/>
    <property type="project" value="UniProtKB-EC"/>
</dbReference>
<proteinExistence type="inferred from homology"/>
<keyword evidence="11" id="KW-0961">Cell wall biogenesis/degradation</keyword>
<dbReference type="GO" id="GO:0005886">
    <property type="term" value="C:plasma membrane"/>
    <property type="evidence" value="ECO:0007669"/>
    <property type="project" value="UniProtKB-SubCell"/>
</dbReference>
<comment type="caution">
    <text evidence="19">The sequence shown here is derived from an EMBL/GenBank/DDBJ whole genome shotgun (WGS) entry which is preliminary data.</text>
</comment>
<evidence type="ECO:0000256" key="12">
    <source>
        <dbReference type="ARBA" id="ARBA00036824"/>
    </source>
</evidence>
<keyword evidence="4" id="KW-0812">Transmembrane</keyword>
<comment type="subcellular location">
    <subcellularLocation>
        <location evidence="1">Cell membrane</location>
        <topology evidence="1">Single-pass type II membrane protein</topology>
    </subcellularLocation>
</comment>
<evidence type="ECO:0000256" key="4">
    <source>
        <dbReference type="ARBA" id="ARBA00022692"/>
    </source>
</evidence>
<feature type="signal peptide" evidence="17">
    <location>
        <begin position="1"/>
        <end position="19"/>
    </location>
</feature>
<dbReference type="AlphaFoldDB" id="A0A9P4TPU3"/>
<keyword evidence="10 16" id="KW-0326">Glycosidase</keyword>
<evidence type="ECO:0000256" key="9">
    <source>
        <dbReference type="ARBA" id="ARBA00023180"/>
    </source>
</evidence>
<evidence type="ECO:0000256" key="1">
    <source>
        <dbReference type="ARBA" id="ARBA00004401"/>
    </source>
</evidence>
<dbReference type="InterPro" id="IPR017853">
    <property type="entry name" value="GH"/>
</dbReference>
<keyword evidence="8" id="KW-0472">Membrane</keyword>
<feature type="chain" id="PRO_5040222932" description="glucan 1,3-beta-glucosidase" evidence="17">
    <location>
        <begin position="20"/>
        <end position="386"/>
    </location>
</feature>
<dbReference type="GO" id="GO:0071555">
    <property type="term" value="P:cell wall organization"/>
    <property type="evidence" value="ECO:0007669"/>
    <property type="project" value="UniProtKB-KW"/>
</dbReference>
<organism evidence="19 20">
    <name type="scientific">Curvularia kusanoi</name>
    <name type="common">Cochliobolus kusanoi</name>
    <dbReference type="NCBI Taxonomy" id="90978"/>
    <lineage>
        <taxon>Eukaryota</taxon>
        <taxon>Fungi</taxon>
        <taxon>Dikarya</taxon>
        <taxon>Ascomycota</taxon>
        <taxon>Pezizomycotina</taxon>
        <taxon>Dothideomycetes</taxon>
        <taxon>Pleosporomycetidae</taxon>
        <taxon>Pleosporales</taxon>
        <taxon>Pleosporineae</taxon>
        <taxon>Pleosporaceae</taxon>
        <taxon>Curvularia</taxon>
    </lineage>
</organism>
<keyword evidence="7" id="KW-1133">Transmembrane helix</keyword>
<dbReference type="EMBL" id="SWKU01000001">
    <property type="protein sequence ID" value="KAF3010966.1"/>
    <property type="molecule type" value="Genomic_DNA"/>
</dbReference>
<evidence type="ECO:0000256" key="11">
    <source>
        <dbReference type="ARBA" id="ARBA00023316"/>
    </source>
</evidence>
<evidence type="ECO:0000256" key="3">
    <source>
        <dbReference type="ARBA" id="ARBA00022475"/>
    </source>
</evidence>
<dbReference type="GO" id="GO:0005576">
    <property type="term" value="C:extracellular region"/>
    <property type="evidence" value="ECO:0007669"/>
    <property type="project" value="TreeGrafter"/>
</dbReference>
<dbReference type="PANTHER" id="PTHR31297:SF34">
    <property type="entry name" value="GLUCAN 1,3-BETA-GLUCOSIDASE 2"/>
    <property type="match status" value="1"/>
</dbReference>
<evidence type="ECO:0000256" key="16">
    <source>
        <dbReference type="RuleBase" id="RU361153"/>
    </source>
</evidence>
<comment type="similarity">
    <text evidence="2 16">Belongs to the glycosyl hydrolase 5 (cellulase A) family.</text>
</comment>
<evidence type="ECO:0000313" key="19">
    <source>
        <dbReference type="EMBL" id="KAF3010966.1"/>
    </source>
</evidence>
<dbReference type="EC" id="3.2.1.58" evidence="14"/>
<dbReference type="Gene3D" id="3.20.20.80">
    <property type="entry name" value="Glycosidases"/>
    <property type="match status" value="1"/>
</dbReference>
<comment type="function">
    <text evidence="13">Glucosidase involved in the degradation of cellulosic biomass. Active on lichenan.</text>
</comment>
<evidence type="ECO:0000259" key="18">
    <source>
        <dbReference type="Pfam" id="PF00150"/>
    </source>
</evidence>
<name>A0A9P4TPU3_CURKU</name>
<dbReference type="InterPro" id="IPR050386">
    <property type="entry name" value="Glycosyl_hydrolase_5"/>
</dbReference>
<evidence type="ECO:0000256" key="13">
    <source>
        <dbReference type="ARBA" id="ARBA00037126"/>
    </source>
</evidence>
<protein>
    <recommendedName>
        <fullName evidence="14">glucan 1,3-beta-glucosidase</fullName>
        <ecNumber evidence="14">3.2.1.58</ecNumber>
    </recommendedName>
    <alternativeName>
        <fullName evidence="15">Exo-1,3-beta-glucanase D</fullName>
    </alternativeName>
</protein>
<sequence length="386" mass="43804">MAKSTLLAVLLATISSAQAALPAHKIRGVNLGSLFIVEPWMSSNTWKDMGCGDAKSEWDCVASLGQEKADATFQRHWDTFITKDDFNKMKEYNLNTVRIPIGHWFVEETIVQGEQWPRGGMKYLDKVVGMAKDVNMGVILDLHGAPGVQVANNAFTGHTTESTQFYNAGNYDRAYTFLRNITERVHSHPAYSTAFMLELLNEPEQNHPDLITKYYPEAYSAIRAVESDLKIPADRALTIQTMDSTWGAGNPRQNLPQDASNLAFDNHRYLTYSPTPATKNDYLRASCGDEFPSDTDNKPLVIGEWSLAIKQEAEWSDEFSPIKEENHEWYRQWWAAQVRAYEKQKGWVFWSWKAELGGDWRWSYQGAVEAGIVPKEFGRVAELARC</sequence>
<dbReference type="GO" id="GO:0009251">
    <property type="term" value="P:glucan catabolic process"/>
    <property type="evidence" value="ECO:0007669"/>
    <property type="project" value="TreeGrafter"/>
</dbReference>
<evidence type="ECO:0000256" key="8">
    <source>
        <dbReference type="ARBA" id="ARBA00023136"/>
    </source>
</evidence>
<keyword evidence="6" id="KW-0735">Signal-anchor</keyword>
<evidence type="ECO:0000256" key="2">
    <source>
        <dbReference type="ARBA" id="ARBA00005641"/>
    </source>
</evidence>
<keyword evidence="3" id="KW-1003">Cell membrane</keyword>
<evidence type="ECO:0000256" key="14">
    <source>
        <dbReference type="ARBA" id="ARBA00038929"/>
    </source>
</evidence>
<evidence type="ECO:0000256" key="5">
    <source>
        <dbReference type="ARBA" id="ARBA00022801"/>
    </source>
</evidence>
<keyword evidence="20" id="KW-1185">Reference proteome</keyword>
<dbReference type="SUPFAM" id="SSF51445">
    <property type="entry name" value="(Trans)glycosidases"/>
    <property type="match status" value="1"/>
</dbReference>
<evidence type="ECO:0000256" key="17">
    <source>
        <dbReference type="SAM" id="SignalP"/>
    </source>
</evidence>
<reference evidence="19" key="1">
    <citation type="submission" date="2019-04" db="EMBL/GenBank/DDBJ databases">
        <title>Sequencing of skin fungus with MAO and IRED activity.</title>
        <authorList>
            <person name="Marsaioli A.J."/>
            <person name="Bonatto J.M.C."/>
            <person name="Reis Junior O."/>
        </authorList>
    </citation>
    <scope>NUCLEOTIDE SEQUENCE</scope>
    <source>
        <strain evidence="19">30M1</strain>
    </source>
</reference>
<dbReference type="OrthoDB" id="1887033at2759"/>
<dbReference type="PANTHER" id="PTHR31297">
    <property type="entry name" value="GLUCAN ENDO-1,6-BETA-GLUCOSIDASE B"/>
    <property type="match status" value="1"/>
</dbReference>
<accession>A0A9P4TPU3</accession>
<gene>
    <name evidence="19" type="ORF">E8E13_010476</name>
</gene>
<keyword evidence="17" id="KW-0732">Signal</keyword>
<dbReference type="InterPro" id="IPR001547">
    <property type="entry name" value="Glyco_hydro_5"/>
</dbReference>
<dbReference type="GO" id="GO:0009986">
    <property type="term" value="C:cell surface"/>
    <property type="evidence" value="ECO:0007669"/>
    <property type="project" value="TreeGrafter"/>
</dbReference>
<comment type="catalytic activity">
    <reaction evidence="12">
        <text>Successive hydrolysis of beta-D-glucose units from the non-reducing ends of (1-&gt;3)-beta-D-glucans, releasing alpha-glucose.</text>
        <dbReference type="EC" id="3.2.1.58"/>
    </reaction>
</comment>
<evidence type="ECO:0000256" key="15">
    <source>
        <dbReference type="ARBA" id="ARBA00041260"/>
    </source>
</evidence>
<dbReference type="Proteomes" id="UP000801428">
    <property type="component" value="Unassembled WGS sequence"/>
</dbReference>
<keyword evidence="9" id="KW-0325">Glycoprotein</keyword>
<dbReference type="Pfam" id="PF00150">
    <property type="entry name" value="Cellulase"/>
    <property type="match status" value="1"/>
</dbReference>
<evidence type="ECO:0000256" key="7">
    <source>
        <dbReference type="ARBA" id="ARBA00022989"/>
    </source>
</evidence>
<keyword evidence="5 16" id="KW-0378">Hydrolase</keyword>
<evidence type="ECO:0000313" key="20">
    <source>
        <dbReference type="Proteomes" id="UP000801428"/>
    </source>
</evidence>
<feature type="domain" description="Glycoside hydrolase family 5" evidence="18">
    <location>
        <begin position="73"/>
        <end position="354"/>
    </location>
</feature>